<evidence type="ECO:0000313" key="9">
    <source>
        <dbReference type="Proteomes" id="UP000235672"/>
    </source>
</evidence>
<accession>A0A2J6PPE5</accession>
<evidence type="ECO:0000256" key="4">
    <source>
        <dbReference type="ARBA" id="ARBA00023136"/>
    </source>
</evidence>
<keyword evidence="9" id="KW-1185">Reference proteome</keyword>
<dbReference type="OrthoDB" id="5390143at2759"/>
<evidence type="ECO:0000256" key="1">
    <source>
        <dbReference type="ARBA" id="ARBA00004167"/>
    </source>
</evidence>
<keyword evidence="3 6" id="KW-1133">Transmembrane helix</keyword>
<proteinExistence type="predicted"/>
<sequence>MRLFLPCILFYFLHLIGAQTSDSFIYPPGPGPTLNFSRNVVWELGSTVTVKWITDFPAYNLVILQNNDVAAGLPGSDAGGVTIDTGSAPSTGQQEVYFDWTVTTSLNFVTYPVFWFQLYNSTDTSGNNINSHYFNITPSASSTTTTSSSSTSTSTSPTNTRTSAPKSGLSTGAKAGISVGIPIFVILIAALMGGWWYKRRSRRSRTVAEDSSEPPAYIKPELAAVEAQRHEFGEDTRVEPGVNEIEGSLHELEGARDVLGGTPRRKPVGG</sequence>
<evidence type="ECO:0000313" key="8">
    <source>
        <dbReference type="EMBL" id="PMD15898.1"/>
    </source>
</evidence>
<reference evidence="8 9" key="1">
    <citation type="submission" date="2016-05" db="EMBL/GenBank/DDBJ databases">
        <title>A degradative enzymes factory behind the ericoid mycorrhizal symbiosis.</title>
        <authorList>
            <consortium name="DOE Joint Genome Institute"/>
            <person name="Martino E."/>
            <person name="Morin E."/>
            <person name="Grelet G."/>
            <person name="Kuo A."/>
            <person name="Kohler A."/>
            <person name="Daghino S."/>
            <person name="Barry K."/>
            <person name="Choi C."/>
            <person name="Cichocki N."/>
            <person name="Clum A."/>
            <person name="Copeland A."/>
            <person name="Hainaut M."/>
            <person name="Haridas S."/>
            <person name="Labutti K."/>
            <person name="Lindquist E."/>
            <person name="Lipzen A."/>
            <person name="Khouja H.-R."/>
            <person name="Murat C."/>
            <person name="Ohm R."/>
            <person name="Olson A."/>
            <person name="Spatafora J."/>
            <person name="Veneault-Fourrey C."/>
            <person name="Henrissat B."/>
            <person name="Grigoriev I."/>
            <person name="Martin F."/>
            <person name="Perotto S."/>
        </authorList>
    </citation>
    <scope>NUCLEOTIDE SEQUENCE [LARGE SCALE GENOMIC DNA]</scope>
    <source>
        <strain evidence="8 9">UAMH 7357</strain>
    </source>
</reference>
<evidence type="ECO:0000256" key="2">
    <source>
        <dbReference type="ARBA" id="ARBA00022692"/>
    </source>
</evidence>
<dbReference type="STRING" id="1745343.A0A2J6PPE5"/>
<keyword evidence="2 6" id="KW-0812">Transmembrane</keyword>
<dbReference type="EMBL" id="KZ613509">
    <property type="protein sequence ID" value="PMD15898.1"/>
    <property type="molecule type" value="Genomic_DNA"/>
</dbReference>
<comment type="subcellular location">
    <subcellularLocation>
        <location evidence="1">Membrane</location>
        <topology evidence="1">Single-pass membrane protein</topology>
    </subcellularLocation>
</comment>
<organism evidence="8 9">
    <name type="scientific">Hyaloscypha hepaticicola</name>
    <dbReference type="NCBI Taxonomy" id="2082293"/>
    <lineage>
        <taxon>Eukaryota</taxon>
        <taxon>Fungi</taxon>
        <taxon>Dikarya</taxon>
        <taxon>Ascomycota</taxon>
        <taxon>Pezizomycotina</taxon>
        <taxon>Leotiomycetes</taxon>
        <taxon>Helotiales</taxon>
        <taxon>Hyaloscyphaceae</taxon>
        <taxon>Hyaloscypha</taxon>
    </lineage>
</organism>
<dbReference type="GO" id="GO:0016020">
    <property type="term" value="C:membrane"/>
    <property type="evidence" value="ECO:0007669"/>
    <property type="project" value="UniProtKB-SubCell"/>
</dbReference>
<feature type="transmembrane region" description="Helical" evidence="6">
    <location>
        <begin position="175"/>
        <end position="197"/>
    </location>
</feature>
<gene>
    <name evidence="8" type="ORF">NA56DRAFT_731842</name>
</gene>
<feature type="region of interest" description="Disordered" evidence="5">
    <location>
        <begin position="139"/>
        <end position="171"/>
    </location>
</feature>
<dbReference type="AlphaFoldDB" id="A0A2J6PPE5"/>
<evidence type="ECO:0000256" key="6">
    <source>
        <dbReference type="SAM" id="Phobius"/>
    </source>
</evidence>
<keyword evidence="4 6" id="KW-0472">Membrane</keyword>
<name>A0A2J6PPE5_9HELO</name>
<feature type="signal peptide" evidence="7">
    <location>
        <begin position="1"/>
        <end position="18"/>
    </location>
</feature>
<keyword evidence="7" id="KW-0732">Signal</keyword>
<evidence type="ECO:0008006" key="10">
    <source>
        <dbReference type="Google" id="ProtNLM"/>
    </source>
</evidence>
<evidence type="ECO:0000256" key="5">
    <source>
        <dbReference type="SAM" id="MobiDB-lite"/>
    </source>
</evidence>
<dbReference type="PANTHER" id="PTHR15549">
    <property type="entry name" value="PAIRED IMMUNOGLOBULIN-LIKE TYPE 2 RECEPTOR"/>
    <property type="match status" value="1"/>
</dbReference>
<evidence type="ECO:0000256" key="7">
    <source>
        <dbReference type="SAM" id="SignalP"/>
    </source>
</evidence>
<evidence type="ECO:0000256" key="3">
    <source>
        <dbReference type="ARBA" id="ARBA00022989"/>
    </source>
</evidence>
<dbReference type="Proteomes" id="UP000235672">
    <property type="component" value="Unassembled WGS sequence"/>
</dbReference>
<feature type="chain" id="PRO_5014397717" description="Mid2 domain-containing protein" evidence="7">
    <location>
        <begin position="19"/>
        <end position="270"/>
    </location>
</feature>
<dbReference type="GO" id="GO:0071944">
    <property type="term" value="C:cell periphery"/>
    <property type="evidence" value="ECO:0007669"/>
    <property type="project" value="UniProtKB-ARBA"/>
</dbReference>
<protein>
    <recommendedName>
        <fullName evidence="10">Mid2 domain-containing protein</fullName>
    </recommendedName>
</protein>
<feature type="compositionally biased region" description="Low complexity" evidence="5">
    <location>
        <begin position="139"/>
        <end position="163"/>
    </location>
</feature>
<dbReference type="InterPro" id="IPR051694">
    <property type="entry name" value="Immunoregulatory_rcpt-like"/>
</dbReference>